<dbReference type="eggNOG" id="COG4955">
    <property type="taxonomic scope" value="Bacteria"/>
</dbReference>
<dbReference type="HOGENOM" id="CLU_066169_0_0_9"/>
<name>K0J7F2_AMPXN</name>
<dbReference type="AlphaFoldDB" id="K0J7F2"/>
<dbReference type="KEGG" id="axl:AXY_12210"/>
<dbReference type="STRING" id="698758.AXY_12210"/>
<reference evidence="2 3" key="1">
    <citation type="submission" date="2011-01" db="EMBL/GenBank/DDBJ databases">
        <title>Whole genome sequence of Amphibacillus xylinus NBRC 15112.</title>
        <authorList>
            <person name="Nakazawa H."/>
            <person name="Katano Y."/>
            <person name="Nakamura S."/>
            <person name="Sasagawa M."/>
            <person name="Fukada J."/>
            <person name="Arai T."/>
            <person name="Sasakura N."/>
            <person name="Mochizuki D."/>
            <person name="Hosoyama A."/>
            <person name="Harada K."/>
            <person name="Horikawa H."/>
            <person name="Kato Y."/>
            <person name="Harada T."/>
            <person name="Sasaki K."/>
            <person name="Sekiguchi M."/>
            <person name="Hodoyama M."/>
            <person name="Nishiko R."/>
            <person name="Narita H."/>
            <person name="Hanamaki A."/>
            <person name="Hata C."/>
            <person name="Konno Y."/>
            <person name="Niimura Y."/>
            <person name="Yamazaki S."/>
            <person name="Fujita N."/>
        </authorList>
    </citation>
    <scope>NUCLEOTIDE SEQUENCE [LARGE SCALE GENOMIC DNA]</scope>
    <source>
        <strain evidence="3">ATCC 51415 / DSM 6626 / JCM 7361 / LMG 17667 / NBRC 15112 / Ep01</strain>
    </source>
</reference>
<dbReference type="InterPro" id="IPR029491">
    <property type="entry name" value="Helicase_HTH"/>
</dbReference>
<evidence type="ECO:0000313" key="2">
    <source>
        <dbReference type="EMBL" id="BAM47353.1"/>
    </source>
</evidence>
<proteinExistence type="predicted"/>
<keyword evidence="3" id="KW-1185">Reference proteome</keyword>
<evidence type="ECO:0000313" key="3">
    <source>
        <dbReference type="Proteomes" id="UP000006294"/>
    </source>
</evidence>
<accession>K0J7F2</accession>
<dbReference type="RefSeq" id="WP_015009958.1">
    <property type="nucleotide sequence ID" value="NC_018704.1"/>
</dbReference>
<dbReference type="Proteomes" id="UP000006294">
    <property type="component" value="Chromosome"/>
</dbReference>
<dbReference type="EMBL" id="AP012050">
    <property type="protein sequence ID" value="BAM47353.1"/>
    <property type="molecule type" value="Genomic_DNA"/>
</dbReference>
<protein>
    <recommendedName>
        <fullName evidence="1">Helicase Helix-turn-helix domain-containing protein</fullName>
    </recommendedName>
</protein>
<feature type="domain" description="Helicase Helix-turn-helix" evidence="1">
    <location>
        <begin position="252"/>
        <end position="340"/>
    </location>
</feature>
<dbReference type="PIRSF" id="PIRSF021350">
    <property type="entry name" value="UCP021350"/>
    <property type="match status" value="1"/>
</dbReference>
<dbReference type="PATRIC" id="fig|698758.3.peg.1221"/>
<evidence type="ECO:0000259" key="1">
    <source>
        <dbReference type="Pfam" id="PF14493"/>
    </source>
</evidence>
<sequence length="346" mass="40866">MFNYLLLYSINQLQVQRSTASIYHILTGRRSAQTIQDAHFFQITPLYSIYPQLKREDFEKEIKKQISNKYLSVKGEGMVTLTPLGMKYLEDQKSKKLDHLFQGMAYVKRIPIFIDRLFLVIQTFSNLSVENNQFQPISEDLKVQRWVKSYFYNIKDYQVWLTDVYHHLTKFLSKIDPLQAEIFVDRLTGYRRYGLTLHQIAAKHQITIHDAHLLLNACYHQLVDYILINQIDMLTYFLPNKRDGVEKFVTHSASKTYEMLQNGYSIEQIMSYRKLKQSTIEDHIVELTYAIPNFDISNFIESNQLNVIINKIQAISDTRLSNIKQQLDNQYSYFQIRLAMAKARLS</sequence>
<organism evidence="2 3">
    <name type="scientific">Amphibacillus xylanus (strain ATCC 51415 / DSM 6626 / JCM 7361 / LMG 17667 / NBRC 15112 / Ep01)</name>
    <dbReference type="NCBI Taxonomy" id="698758"/>
    <lineage>
        <taxon>Bacteria</taxon>
        <taxon>Bacillati</taxon>
        <taxon>Bacillota</taxon>
        <taxon>Bacilli</taxon>
        <taxon>Bacillales</taxon>
        <taxon>Bacillaceae</taxon>
        <taxon>Amphibacillus</taxon>
    </lineage>
</organism>
<dbReference type="OrthoDB" id="2354672at2"/>
<dbReference type="Pfam" id="PF14493">
    <property type="entry name" value="HTH_40"/>
    <property type="match status" value="1"/>
</dbReference>
<gene>
    <name evidence="2" type="ordered locus">AXY_12210</name>
</gene>
<dbReference type="InterPro" id="IPR008308">
    <property type="entry name" value="YpbB-like"/>
</dbReference>